<dbReference type="NCBIfam" id="NF045612">
    <property type="entry name" value="lipo_PTPT"/>
    <property type="match status" value="1"/>
</dbReference>
<dbReference type="RefSeq" id="WP_016164994.1">
    <property type="nucleotide sequence ID" value="NZ_JAKZGC010000008.1"/>
</dbReference>
<name>R9ALS3_9GAMM</name>
<dbReference type="PROSITE" id="PS51257">
    <property type="entry name" value="PROKAR_LIPOPROTEIN"/>
    <property type="match status" value="1"/>
</dbReference>
<feature type="compositionally biased region" description="Pro residues" evidence="1">
    <location>
        <begin position="29"/>
        <end position="67"/>
    </location>
</feature>
<comment type="caution">
    <text evidence="2">The sequence shown here is derived from an EMBL/GenBank/DDBJ whole genome shotgun (WGS) entry which is preliminary data.</text>
</comment>
<dbReference type="HOGENOM" id="CLU_534887_0_0_6"/>
<reference evidence="2 4" key="1">
    <citation type="submission" date="2013-03" db="EMBL/GenBank/DDBJ databases">
        <title>The Genome Sequence of Acinetobacter sp. CIP 110321.</title>
        <authorList>
            <consortium name="The Broad Institute Genome Sequencing Platform"/>
            <consortium name="The Broad Institute Genome Sequencing Center for Infectious Disease"/>
            <person name="Cerqueira G."/>
            <person name="Feldgarden M."/>
            <person name="Courvalin P."/>
            <person name="Perichon B."/>
            <person name="Grillot-Courvalin C."/>
            <person name="Clermont D."/>
            <person name="Rocha E."/>
            <person name="Yoon E.-J."/>
            <person name="Nemec A."/>
            <person name="Walker B."/>
            <person name="Young S.K."/>
            <person name="Zeng Q."/>
            <person name="Gargeya S."/>
            <person name="Fitzgerald M."/>
            <person name="Haas B."/>
            <person name="Abouelleil A."/>
            <person name="Alvarado L."/>
            <person name="Arachchi H.M."/>
            <person name="Berlin A.M."/>
            <person name="Chapman S.B."/>
            <person name="Dewar J."/>
            <person name="Goldberg J."/>
            <person name="Griggs A."/>
            <person name="Gujja S."/>
            <person name="Hansen M."/>
            <person name="Howarth C."/>
            <person name="Imamovic A."/>
            <person name="Larimer J."/>
            <person name="McCowan C."/>
            <person name="Murphy C."/>
            <person name="Neiman D."/>
            <person name="Pearson M."/>
            <person name="Priest M."/>
            <person name="Roberts A."/>
            <person name="Saif S."/>
            <person name="Shea T."/>
            <person name="Sisk P."/>
            <person name="Sykes S."/>
            <person name="Wortman J."/>
            <person name="Nusbaum C."/>
            <person name="Birren B."/>
        </authorList>
    </citation>
    <scope>NUCLEOTIDE SEQUENCE [LARGE SCALE GENOMIC DNA]</scope>
    <source>
        <strain evidence="2 4">CIP 110321</strain>
    </source>
</reference>
<dbReference type="AlphaFoldDB" id="R9ALS3"/>
<evidence type="ECO:0000313" key="5">
    <source>
        <dbReference type="Proteomes" id="UP001168902"/>
    </source>
</evidence>
<evidence type="ECO:0000256" key="1">
    <source>
        <dbReference type="SAM" id="MobiDB-lite"/>
    </source>
</evidence>
<dbReference type="OrthoDB" id="6711069at2"/>
<evidence type="ECO:0000313" key="3">
    <source>
        <dbReference type="EMBL" id="MDO3657668.1"/>
    </source>
</evidence>
<dbReference type="EMBL" id="JAUMJH010000024">
    <property type="protein sequence ID" value="MDO3657668.1"/>
    <property type="molecule type" value="Genomic_DNA"/>
</dbReference>
<accession>R9ALS3</accession>
<dbReference type="PATRIC" id="fig|1217699.3.peg.3593"/>
<dbReference type="Proteomes" id="UP000016203">
    <property type="component" value="Unassembled WGS sequence"/>
</dbReference>
<reference evidence="3 5" key="2">
    <citation type="submission" date="2023-07" db="EMBL/GenBank/DDBJ databases">
        <title>A novel proteolytic Acinetobacter species.</title>
        <authorList>
            <person name="Nemec A."/>
            <person name="Radolfova-Krizova L."/>
        </authorList>
    </citation>
    <scope>NUCLEOTIDE SEQUENCE [LARGE SCALE GENOMIC DNA]</scope>
    <source>
        <strain evidence="3 5">NIPH 1865</strain>
    </source>
</reference>
<keyword evidence="5" id="KW-1185">Reference proteome</keyword>
<evidence type="ECO:0000313" key="4">
    <source>
        <dbReference type="Proteomes" id="UP000016203"/>
    </source>
</evidence>
<gene>
    <name evidence="2" type="ORF">F896_03681</name>
    <name evidence="3" type="ORF">Q3V53_10725</name>
</gene>
<proteinExistence type="predicted"/>
<protein>
    <submittedName>
        <fullName evidence="3">Endoglucanase</fullName>
    </submittedName>
</protein>
<dbReference type="InterPro" id="IPR054662">
    <property type="entry name" value="Lipo_PTPT"/>
</dbReference>
<dbReference type="EMBL" id="AQFL01000028">
    <property type="protein sequence ID" value="EOR03025.1"/>
    <property type="molecule type" value="Genomic_DNA"/>
</dbReference>
<evidence type="ECO:0000313" key="2">
    <source>
        <dbReference type="EMBL" id="EOR03025.1"/>
    </source>
</evidence>
<organism evidence="2 4">
    <name type="scientific">Acinetobacter genomosp. 15BJ</name>
    <dbReference type="NCBI Taxonomy" id="106651"/>
    <lineage>
        <taxon>Bacteria</taxon>
        <taxon>Pseudomonadati</taxon>
        <taxon>Pseudomonadota</taxon>
        <taxon>Gammaproteobacteria</taxon>
        <taxon>Moraxellales</taxon>
        <taxon>Moraxellaceae</taxon>
        <taxon>Acinetobacter</taxon>
    </lineage>
</organism>
<dbReference type="Proteomes" id="UP001168902">
    <property type="component" value="Unassembled WGS sequence"/>
</dbReference>
<sequence length="520" mass="57207">MKNIWTQLALSVTCAILVGCGSDNDRDPTPTPTPTPTPPTPTPPTPTPPTPTPPTPTPPTPTPPTPTPVVADRFVGSWLGGFCHKGARTNLTVHKASENSARFTIETRQFEKEDCTGAVIKNYDVASDDALISEIAATETSGTTTANRVKYSDRYRPNGIASAYAFKGDGMCAVSETASIKDIQTYMDSVDPSKVVTCYTRTNVEGYSLLKPTVSKATASYRLLDNQTSWANFLAQANEQGSQGFALAGSSLDVKKANSDFPEPKNLYVKNNASTDTYSYKIADITTNVIANRYVLKLAEMKKQGESGFIYKSFLREDPSNTYKYLFVKNDKKPATYTYDNRFLTNKTRASILAAFNELGAQGCKLIFAGEDFTTNGTKNDMYYIPTCVNSSTHNGTYSYRYFDMPKTEAGFFEDNPTKLDALLKQQAAEGYHLIDKDNSIGFGVLQQGYLFERDSESTASIESKVFKEDAIYKLDLPGEIQNRLQDQGNLGWFINVKLGSVYSNTPTYFDLSTGVIFPN</sequence>
<feature type="region of interest" description="Disordered" evidence="1">
    <location>
        <begin position="22"/>
        <end position="68"/>
    </location>
</feature>